<evidence type="ECO:0000313" key="3">
    <source>
        <dbReference type="Proteomes" id="UP000199086"/>
    </source>
</evidence>
<name>A0A1G6GTJ6_9ACTN</name>
<feature type="compositionally biased region" description="Acidic residues" evidence="1">
    <location>
        <begin position="16"/>
        <end position="25"/>
    </location>
</feature>
<protein>
    <submittedName>
        <fullName evidence="2">Uncharacterized protein</fullName>
    </submittedName>
</protein>
<gene>
    <name evidence="2" type="ORF">GA0111570_104309</name>
</gene>
<dbReference type="RefSeq" id="WP_175557399.1">
    <property type="nucleotide sequence ID" value="NZ_FMYF01000004.1"/>
</dbReference>
<evidence type="ECO:0000313" key="2">
    <source>
        <dbReference type="EMBL" id="SDB84486.1"/>
    </source>
</evidence>
<feature type="compositionally biased region" description="Basic and acidic residues" evidence="1">
    <location>
        <begin position="44"/>
        <end position="58"/>
    </location>
</feature>
<dbReference type="AlphaFoldDB" id="A0A1G6GTJ6"/>
<evidence type="ECO:0000256" key="1">
    <source>
        <dbReference type="SAM" id="MobiDB-lite"/>
    </source>
</evidence>
<feature type="compositionally biased region" description="Basic and acidic residues" evidence="1">
    <location>
        <begin position="26"/>
        <end position="36"/>
    </location>
</feature>
<accession>A0A1G6GTJ6</accession>
<keyword evidence="3" id="KW-1185">Reference proteome</keyword>
<reference evidence="2 3" key="1">
    <citation type="submission" date="2016-06" db="EMBL/GenBank/DDBJ databases">
        <authorList>
            <person name="Olsen C.W."/>
            <person name="Carey S."/>
            <person name="Hinshaw L."/>
            <person name="Karasin A.I."/>
        </authorList>
    </citation>
    <scope>NUCLEOTIDE SEQUENCE [LARGE SCALE GENOMIC DNA]</scope>
    <source>
        <strain evidence="2 3">LZ-22</strain>
    </source>
</reference>
<dbReference type="Proteomes" id="UP000199086">
    <property type="component" value="Unassembled WGS sequence"/>
</dbReference>
<dbReference type="STRING" id="1577474.GA0111570_104309"/>
<proteinExistence type="predicted"/>
<feature type="region of interest" description="Disordered" evidence="1">
    <location>
        <begin position="1"/>
        <end position="58"/>
    </location>
</feature>
<sequence>MADENAASEVDRADDIEIDPLDVDDREFFTDERPELLEDETDIDDRPDYVGEELRDQD</sequence>
<dbReference type="EMBL" id="FMYF01000004">
    <property type="protein sequence ID" value="SDB84486.1"/>
    <property type="molecule type" value="Genomic_DNA"/>
</dbReference>
<organism evidence="2 3">
    <name type="scientific">Raineyella antarctica</name>
    <dbReference type="NCBI Taxonomy" id="1577474"/>
    <lineage>
        <taxon>Bacteria</taxon>
        <taxon>Bacillati</taxon>
        <taxon>Actinomycetota</taxon>
        <taxon>Actinomycetes</taxon>
        <taxon>Propionibacteriales</taxon>
        <taxon>Propionibacteriaceae</taxon>
        <taxon>Raineyella</taxon>
    </lineage>
</organism>